<evidence type="ECO:0000313" key="2">
    <source>
        <dbReference type="Proteomes" id="UP000490535"/>
    </source>
</evidence>
<proteinExistence type="predicted"/>
<evidence type="ECO:0000313" key="1">
    <source>
        <dbReference type="EMBL" id="KAF1016551.1"/>
    </source>
</evidence>
<gene>
    <name evidence="1" type="ORF">GAK29_04519</name>
</gene>
<dbReference type="Proteomes" id="UP000490535">
    <property type="component" value="Unassembled WGS sequence"/>
</dbReference>
<reference evidence="2" key="1">
    <citation type="journal article" date="2020" name="MBio">
        <title>Horizontal gene transfer to a defensive symbiont with a reduced genome amongst a multipartite beetle microbiome.</title>
        <authorList>
            <person name="Waterworth S.C."/>
            <person name="Florez L.V."/>
            <person name="Rees E.R."/>
            <person name="Hertweck C."/>
            <person name="Kaltenpoth M."/>
            <person name="Kwan J.C."/>
        </authorList>
    </citation>
    <scope>NUCLEOTIDE SEQUENCE [LARGE SCALE GENOMIC DNA]</scope>
</reference>
<accession>A0A833P957</accession>
<dbReference type="AlphaFoldDB" id="A0A833P957"/>
<comment type="caution">
    <text evidence="1">The sequence shown here is derived from an EMBL/GenBank/DDBJ whole genome shotgun (WGS) entry which is preliminary data.</text>
</comment>
<evidence type="ECO:0008006" key="3">
    <source>
        <dbReference type="Google" id="ProtNLM"/>
    </source>
</evidence>
<name>A0A833P957_ACIBZ</name>
<protein>
    <recommendedName>
        <fullName evidence="3">SMI1/KNR4 family protein</fullName>
    </recommendedName>
</protein>
<organism evidence="1 2">
    <name type="scientific">Acinetobacter bereziniae</name>
    <name type="common">Acinetobacter genomosp. 10</name>
    <dbReference type="NCBI Taxonomy" id="106648"/>
    <lineage>
        <taxon>Bacteria</taxon>
        <taxon>Pseudomonadati</taxon>
        <taxon>Pseudomonadota</taxon>
        <taxon>Gammaproteobacteria</taxon>
        <taxon>Moraxellales</taxon>
        <taxon>Moraxellaceae</taxon>
        <taxon>Acinetobacter</taxon>
    </lineage>
</organism>
<dbReference type="EMBL" id="WNDP01000209">
    <property type="protein sequence ID" value="KAF1016551.1"/>
    <property type="molecule type" value="Genomic_DNA"/>
</dbReference>
<sequence length="168" mass="19177">MVQFPNLLTKLHQLEFDYSDGDGIDFEPYQNFISQNDADQWLKAWTGNSQVNANSLLVFGQDGTGGYAAFWMINRDKDILDQPIVFLGPEGETGVVAKDFNDYLWLLAQNHGPLESIEYSEDTLKINNDFLNFAELNSKSTSRSVSKIIRDAQNSYPHFKDWINGMIR</sequence>